<evidence type="ECO:0000313" key="2">
    <source>
        <dbReference type="Proteomes" id="UP000651668"/>
    </source>
</evidence>
<proteinExistence type="predicted"/>
<dbReference type="AlphaFoldDB" id="A0A916XFV1"/>
<reference evidence="1" key="1">
    <citation type="journal article" date="2014" name="Int. J. Syst. Evol. Microbiol.">
        <title>Complete genome sequence of Corynebacterium casei LMG S-19264T (=DSM 44701T), isolated from a smear-ripened cheese.</title>
        <authorList>
            <consortium name="US DOE Joint Genome Institute (JGI-PGF)"/>
            <person name="Walter F."/>
            <person name="Albersmeier A."/>
            <person name="Kalinowski J."/>
            <person name="Ruckert C."/>
        </authorList>
    </citation>
    <scope>NUCLEOTIDE SEQUENCE</scope>
    <source>
        <strain evidence="1">CGMCC 1.15343</strain>
    </source>
</reference>
<gene>
    <name evidence="1" type="ORF">GCM10011387_24640</name>
</gene>
<keyword evidence="2" id="KW-1185">Reference proteome</keyword>
<dbReference type="RefSeq" id="WP_188627216.1">
    <property type="nucleotide sequence ID" value="NZ_BMIL01000008.1"/>
</dbReference>
<accession>A0A916XFV1</accession>
<sequence>MSKEQQFWDWFKGNEARYFFLNQIDDDYEKEMLLEDFLSHLHEYCDHLFFEVGGFPDEKQDLIITAEGDVNFFNQVETLVENAPRLEHWNVIAFKPVKEDYTTKYNNIILDPKGMYFIPLNNKKDLNRVGLRVYIENYNSDIEDDFLTATYLVLDNILGEKSNALDIGYVEIKDLPSVSEREELIELTRLFRYINWKKSKLNT</sequence>
<comment type="caution">
    <text evidence="1">The sequence shown here is derived from an EMBL/GenBank/DDBJ whole genome shotgun (WGS) entry which is preliminary data.</text>
</comment>
<dbReference type="EMBL" id="BMIL01000008">
    <property type="protein sequence ID" value="GGC70295.1"/>
    <property type="molecule type" value="Genomic_DNA"/>
</dbReference>
<reference evidence="1" key="2">
    <citation type="submission" date="2020-09" db="EMBL/GenBank/DDBJ databases">
        <authorList>
            <person name="Sun Q."/>
            <person name="Zhou Y."/>
        </authorList>
    </citation>
    <scope>NUCLEOTIDE SEQUENCE</scope>
    <source>
        <strain evidence="1">CGMCC 1.15343</strain>
    </source>
</reference>
<dbReference type="Proteomes" id="UP000651668">
    <property type="component" value="Unassembled WGS sequence"/>
</dbReference>
<evidence type="ECO:0000313" key="1">
    <source>
        <dbReference type="EMBL" id="GGC70295.1"/>
    </source>
</evidence>
<organism evidence="1 2">
    <name type="scientific">Pedobacter quisquiliarum</name>
    <dbReference type="NCBI Taxonomy" id="1834438"/>
    <lineage>
        <taxon>Bacteria</taxon>
        <taxon>Pseudomonadati</taxon>
        <taxon>Bacteroidota</taxon>
        <taxon>Sphingobacteriia</taxon>
        <taxon>Sphingobacteriales</taxon>
        <taxon>Sphingobacteriaceae</taxon>
        <taxon>Pedobacter</taxon>
    </lineage>
</organism>
<protein>
    <submittedName>
        <fullName evidence="1">Uncharacterized protein</fullName>
    </submittedName>
</protein>
<name>A0A916XFV1_9SPHI</name>